<name>A0A9X1V724_9BACL</name>
<organism evidence="7 8">
    <name type="scientific">Sulfoacidibacillus ferrooxidans</name>
    <dbReference type="NCBI Taxonomy" id="2005001"/>
    <lineage>
        <taxon>Bacteria</taxon>
        <taxon>Bacillati</taxon>
        <taxon>Bacillota</taxon>
        <taxon>Bacilli</taxon>
        <taxon>Bacillales</taxon>
        <taxon>Alicyclobacillaceae</taxon>
        <taxon>Sulfoacidibacillus</taxon>
    </lineage>
</organism>
<feature type="transmembrane region" description="Helical" evidence="6">
    <location>
        <begin position="102"/>
        <end position="127"/>
    </location>
</feature>
<gene>
    <name evidence="7" type="ORF">MM817_01105</name>
</gene>
<evidence type="ECO:0000256" key="3">
    <source>
        <dbReference type="ARBA" id="ARBA00022692"/>
    </source>
</evidence>
<comment type="similarity">
    <text evidence="2">Belongs to the TerC family.</text>
</comment>
<dbReference type="InterPro" id="IPR005496">
    <property type="entry name" value="Integral_membrane_TerC"/>
</dbReference>
<dbReference type="PANTHER" id="PTHR30238">
    <property type="entry name" value="MEMBRANE BOUND PREDICTED REDOX MODULATOR"/>
    <property type="match status" value="1"/>
</dbReference>
<evidence type="ECO:0000256" key="6">
    <source>
        <dbReference type="SAM" id="Phobius"/>
    </source>
</evidence>
<dbReference type="EMBL" id="JALBUF010000002">
    <property type="protein sequence ID" value="MCI0182836.1"/>
    <property type="molecule type" value="Genomic_DNA"/>
</dbReference>
<keyword evidence="3 6" id="KW-0812">Transmembrane</keyword>
<evidence type="ECO:0000256" key="1">
    <source>
        <dbReference type="ARBA" id="ARBA00004141"/>
    </source>
</evidence>
<evidence type="ECO:0000313" key="8">
    <source>
        <dbReference type="Proteomes" id="UP001139263"/>
    </source>
</evidence>
<feature type="transmembrane region" description="Helical" evidence="6">
    <location>
        <begin position="63"/>
        <end position="82"/>
    </location>
</feature>
<dbReference type="Pfam" id="PF03741">
    <property type="entry name" value="TerC"/>
    <property type="match status" value="1"/>
</dbReference>
<dbReference type="AlphaFoldDB" id="A0A9X1V724"/>
<keyword evidence="5 6" id="KW-0472">Membrane</keyword>
<evidence type="ECO:0008006" key="9">
    <source>
        <dbReference type="Google" id="ProtNLM"/>
    </source>
</evidence>
<protein>
    <recommendedName>
        <fullName evidence="9">Tellurium resistance protein TerC</fullName>
    </recommendedName>
</protein>
<sequence length="215" mass="23151">MATKVLEILIVNIVLSGDNALVIGVTTLRLPVARRRKAVMIGAAISIILRIWLTLFAGRLLTLPYLQVVGGILLCYIAWTLIRPKENHEDIAEGKQRQPQTLAGAITAIVLADVMMSVDNVVALAGIAAGNEVVLVFGLIVSIALIMFASTLIADLISRSRIFMYIGALIIVWVAGGMIASDPLAAHVPHLLLPIVTMVTIGFLYGIRFVFRASE</sequence>
<dbReference type="PANTHER" id="PTHR30238:SF4">
    <property type="entry name" value="SLL1022 PROTEIN"/>
    <property type="match status" value="1"/>
</dbReference>
<keyword evidence="8" id="KW-1185">Reference proteome</keyword>
<feature type="transmembrane region" description="Helical" evidence="6">
    <location>
        <begin position="38"/>
        <end position="57"/>
    </location>
</feature>
<evidence type="ECO:0000256" key="2">
    <source>
        <dbReference type="ARBA" id="ARBA00007511"/>
    </source>
</evidence>
<feature type="transmembrane region" description="Helical" evidence="6">
    <location>
        <begin position="191"/>
        <end position="211"/>
    </location>
</feature>
<feature type="transmembrane region" description="Helical" evidence="6">
    <location>
        <begin position="133"/>
        <end position="155"/>
    </location>
</feature>
<feature type="transmembrane region" description="Helical" evidence="6">
    <location>
        <begin position="162"/>
        <end position="179"/>
    </location>
</feature>
<keyword evidence="4 6" id="KW-1133">Transmembrane helix</keyword>
<evidence type="ECO:0000256" key="4">
    <source>
        <dbReference type="ARBA" id="ARBA00022989"/>
    </source>
</evidence>
<feature type="transmembrane region" description="Helical" evidence="6">
    <location>
        <begin position="6"/>
        <end position="26"/>
    </location>
</feature>
<dbReference type="Proteomes" id="UP001139263">
    <property type="component" value="Unassembled WGS sequence"/>
</dbReference>
<comment type="subcellular location">
    <subcellularLocation>
        <location evidence="1">Membrane</location>
        <topology evidence="1">Multi-pass membrane protein</topology>
    </subcellularLocation>
</comment>
<dbReference type="GO" id="GO:0016020">
    <property type="term" value="C:membrane"/>
    <property type="evidence" value="ECO:0007669"/>
    <property type="project" value="UniProtKB-SubCell"/>
</dbReference>
<proteinExistence type="inferred from homology"/>
<accession>A0A9X1V724</accession>
<dbReference type="NCBIfam" id="TIGR03717">
    <property type="entry name" value="R_switched_YjbE"/>
    <property type="match status" value="1"/>
</dbReference>
<comment type="caution">
    <text evidence="7">The sequence shown here is derived from an EMBL/GenBank/DDBJ whole genome shotgun (WGS) entry which is preliminary data.</text>
</comment>
<evidence type="ECO:0000313" key="7">
    <source>
        <dbReference type="EMBL" id="MCI0182836.1"/>
    </source>
</evidence>
<evidence type="ECO:0000256" key="5">
    <source>
        <dbReference type="ARBA" id="ARBA00023136"/>
    </source>
</evidence>
<dbReference type="InterPro" id="IPR022301">
    <property type="entry name" value="Integral_membrane_YjbE"/>
</dbReference>
<reference evidence="7" key="1">
    <citation type="submission" date="2022-03" db="EMBL/GenBank/DDBJ databases">
        <title>Draft Genome Sequence of Firmicute Strain S0AB, a Heterotrophic Iron/Sulfur-Oxidizing Extreme Acidophile.</title>
        <authorList>
            <person name="Vergara E."/>
            <person name="Pakostova E."/>
            <person name="Johnson D.B."/>
            <person name="Holmes D.S."/>
        </authorList>
    </citation>
    <scope>NUCLEOTIDE SEQUENCE</scope>
    <source>
        <strain evidence="7">S0AB</strain>
    </source>
</reference>